<dbReference type="PROSITE" id="PS51406">
    <property type="entry name" value="FIBRINOGEN_C_2"/>
    <property type="match status" value="1"/>
</dbReference>
<dbReference type="Proteomes" id="UP001249851">
    <property type="component" value="Unassembled WGS sequence"/>
</dbReference>
<keyword evidence="3" id="KW-0106">Calcium</keyword>
<keyword evidence="2" id="KW-0430">Lectin</keyword>
<accession>A0AAD9VAS6</accession>
<dbReference type="GO" id="GO:0005615">
    <property type="term" value="C:extracellular space"/>
    <property type="evidence" value="ECO:0007669"/>
    <property type="project" value="TreeGrafter"/>
</dbReference>
<dbReference type="GO" id="GO:0070492">
    <property type="term" value="F:oligosaccharide binding"/>
    <property type="evidence" value="ECO:0007669"/>
    <property type="project" value="TreeGrafter"/>
</dbReference>
<dbReference type="InterPro" id="IPR036056">
    <property type="entry name" value="Fibrinogen-like_C"/>
</dbReference>
<evidence type="ECO:0000256" key="3">
    <source>
        <dbReference type="ARBA" id="ARBA00022837"/>
    </source>
</evidence>
<dbReference type="NCBIfam" id="NF040941">
    <property type="entry name" value="GGGWT_bact"/>
    <property type="match status" value="1"/>
</dbReference>
<gene>
    <name evidence="6" type="ORF">P5673_008501</name>
</gene>
<evidence type="ECO:0000256" key="1">
    <source>
        <dbReference type="ARBA" id="ARBA00022723"/>
    </source>
</evidence>
<sequence length="382" mass="43335">MQLAKQTMRNFHTKVEGRDPVLVNGEWHHYDGLWERNSRGQICVDETLDCTDTVSSIFKIGKDSCDCDSDQHTGALKFVDGQLRVCLGNRWAKAQWKPKVDDAYGYGTEFYPGKSCKDIKKNLTGSPADGIYWIKSFSADKGFPVYCDMEGGGWTLAMKFISGIPDMHGLSTYFSELPIAEFVEKAISVTNEYKGHYKNRLAIWRYCCLPKKSASQKTYSKDTKVLADEFNQFFASVKVGLYSSSGTPLLKPPLIFKLTKSSRSTDFFRKENLEQSPWDDLMEIKNPVAFRTDSSLCWRVPLHCRLFEVMKTFGDDQSAASEKRCDGDFGWLMLTAPDNRICPFEKKRGRQSVFLYSKGKASVKFNDENAVGVADMMAIFVQ</sequence>
<dbReference type="PANTHER" id="PTHR16146:SF46">
    <property type="entry name" value="INTELECTIN-1A-RELATED"/>
    <property type="match status" value="1"/>
</dbReference>
<proteinExistence type="predicted"/>
<keyword evidence="1" id="KW-0479">Metal-binding</keyword>
<evidence type="ECO:0000313" key="6">
    <source>
        <dbReference type="EMBL" id="KAK2567648.1"/>
    </source>
</evidence>
<evidence type="ECO:0000256" key="2">
    <source>
        <dbReference type="ARBA" id="ARBA00022734"/>
    </source>
</evidence>
<dbReference type="AlphaFoldDB" id="A0AAD9VAS6"/>
<dbReference type="SUPFAM" id="SSF56496">
    <property type="entry name" value="Fibrinogen C-terminal domain-like"/>
    <property type="match status" value="1"/>
</dbReference>
<dbReference type="Gene3D" id="3.90.215.10">
    <property type="entry name" value="Gamma Fibrinogen, chain A, domain 1"/>
    <property type="match status" value="1"/>
</dbReference>
<evidence type="ECO:0000313" key="7">
    <source>
        <dbReference type="Proteomes" id="UP001249851"/>
    </source>
</evidence>
<reference evidence="6" key="2">
    <citation type="journal article" date="2023" name="Science">
        <title>Genomic signatures of disease resistance in endangered staghorn corals.</title>
        <authorList>
            <person name="Vollmer S.V."/>
            <person name="Selwyn J.D."/>
            <person name="Despard B.A."/>
            <person name="Roesel C.L."/>
        </authorList>
    </citation>
    <scope>NUCLEOTIDE SEQUENCE</scope>
    <source>
        <strain evidence="6">K2</strain>
    </source>
</reference>
<name>A0AAD9VAS6_ACRCE</name>
<dbReference type="EMBL" id="JARQWQ010000014">
    <property type="protein sequence ID" value="KAK2567648.1"/>
    <property type="molecule type" value="Genomic_DNA"/>
</dbReference>
<keyword evidence="4" id="KW-1015">Disulfide bond</keyword>
<evidence type="ECO:0000256" key="4">
    <source>
        <dbReference type="ARBA" id="ARBA00023157"/>
    </source>
</evidence>
<dbReference type="PANTHER" id="PTHR16146">
    <property type="entry name" value="INTELECTIN"/>
    <property type="match status" value="1"/>
</dbReference>
<dbReference type="InterPro" id="IPR014716">
    <property type="entry name" value="Fibrinogen_a/b/g_C_1"/>
</dbReference>
<comment type="caution">
    <text evidence="6">The sequence shown here is derived from an EMBL/GenBank/DDBJ whole genome shotgun (WGS) entry which is preliminary data.</text>
</comment>
<protein>
    <recommendedName>
        <fullName evidence="5">Fibrinogen C-terminal domain-containing protein</fullName>
    </recommendedName>
</protein>
<dbReference type="GO" id="GO:0046872">
    <property type="term" value="F:metal ion binding"/>
    <property type="evidence" value="ECO:0007669"/>
    <property type="project" value="UniProtKB-KW"/>
</dbReference>
<dbReference type="InterPro" id="IPR002181">
    <property type="entry name" value="Fibrinogen_a/b/g_C_dom"/>
</dbReference>
<keyword evidence="7" id="KW-1185">Reference proteome</keyword>
<evidence type="ECO:0000259" key="5">
    <source>
        <dbReference type="PROSITE" id="PS51406"/>
    </source>
</evidence>
<organism evidence="6 7">
    <name type="scientific">Acropora cervicornis</name>
    <name type="common">Staghorn coral</name>
    <dbReference type="NCBI Taxonomy" id="6130"/>
    <lineage>
        <taxon>Eukaryota</taxon>
        <taxon>Metazoa</taxon>
        <taxon>Cnidaria</taxon>
        <taxon>Anthozoa</taxon>
        <taxon>Hexacorallia</taxon>
        <taxon>Scleractinia</taxon>
        <taxon>Astrocoeniina</taxon>
        <taxon>Acroporidae</taxon>
        <taxon>Acropora</taxon>
    </lineage>
</organism>
<reference evidence="6" key="1">
    <citation type="journal article" date="2023" name="G3 (Bethesda)">
        <title>Whole genome assembly and annotation of the endangered Caribbean coral Acropora cervicornis.</title>
        <authorList>
            <person name="Selwyn J.D."/>
            <person name="Vollmer S.V."/>
        </authorList>
    </citation>
    <scope>NUCLEOTIDE SEQUENCE</scope>
    <source>
        <strain evidence="6">K2</strain>
    </source>
</reference>
<feature type="domain" description="Fibrinogen C-terminal" evidence="5">
    <location>
        <begin position="107"/>
        <end position="156"/>
    </location>
</feature>